<feature type="region of interest" description="Disordered" evidence="1">
    <location>
        <begin position="90"/>
        <end position="147"/>
    </location>
</feature>
<dbReference type="Proteomes" id="UP000501891">
    <property type="component" value="Chromosome"/>
</dbReference>
<gene>
    <name evidence="2" type="ORF">HHL28_13075</name>
</gene>
<organism evidence="2 3">
    <name type="scientific">Aerophototrophica crusticola</name>
    <dbReference type="NCBI Taxonomy" id="1709002"/>
    <lineage>
        <taxon>Bacteria</taxon>
        <taxon>Pseudomonadati</taxon>
        <taxon>Pseudomonadota</taxon>
        <taxon>Alphaproteobacteria</taxon>
        <taxon>Rhodospirillales</taxon>
        <taxon>Rhodospirillaceae</taxon>
        <taxon>Aerophototrophica</taxon>
    </lineage>
</organism>
<sequence length="147" mass="15816">MTSIAAAPAPAPAAEARRSEVTPGRDRQALASAIADAEERIQALREKIPKLEEAVRQARGPDVPKLQMELDKARRELKAQEARRDQFKAQLAAAGGSDADVAREEMKRRPVDAAGDAKRAKEAQEAATAKKGPSDPVQGRKTVDIKT</sequence>
<feature type="compositionally biased region" description="Basic and acidic residues" evidence="1">
    <location>
        <begin position="100"/>
        <end position="124"/>
    </location>
</feature>
<dbReference type="AlphaFoldDB" id="A0A858R959"/>
<dbReference type="EMBL" id="CP051775">
    <property type="protein sequence ID" value="QJE73901.1"/>
    <property type="molecule type" value="Genomic_DNA"/>
</dbReference>
<evidence type="ECO:0000313" key="2">
    <source>
        <dbReference type="EMBL" id="QJE73901.1"/>
    </source>
</evidence>
<evidence type="ECO:0000313" key="3">
    <source>
        <dbReference type="Proteomes" id="UP000501891"/>
    </source>
</evidence>
<dbReference type="KEGG" id="acru:HHL28_13075"/>
<feature type="compositionally biased region" description="Low complexity" evidence="1">
    <location>
        <begin position="1"/>
        <end position="14"/>
    </location>
</feature>
<proteinExistence type="predicted"/>
<reference evidence="2" key="1">
    <citation type="submission" date="2020-04" db="EMBL/GenBank/DDBJ databases">
        <title>A desert anoxygenic phototrophic bacterium fixes CO2 using RubisCO under aerobic conditions.</title>
        <authorList>
            <person name="Tang K."/>
        </authorList>
    </citation>
    <scope>NUCLEOTIDE SEQUENCE [LARGE SCALE GENOMIC DNA]</scope>
    <source>
        <strain evidence="2">MIMtkB3</strain>
    </source>
</reference>
<accession>A0A858R959</accession>
<keyword evidence="3" id="KW-1185">Reference proteome</keyword>
<evidence type="ECO:0000256" key="1">
    <source>
        <dbReference type="SAM" id="MobiDB-lite"/>
    </source>
</evidence>
<feature type="compositionally biased region" description="Basic and acidic residues" evidence="1">
    <location>
        <begin position="15"/>
        <end position="28"/>
    </location>
</feature>
<feature type="region of interest" description="Disordered" evidence="1">
    <location>
        <begin position="1"/>
        <end position="28"/>
    </location>
</feature>
<name>A0A858R959_9PROT</name>
<protein>
    <submittedName>
        <fullName evidence="2">Uncharacterized protein</fullName>
    </submittedName>
</protein>